<dbReference type="PANTHER" id="PTHR13710:SF105">
    <property type="entry name" value="ATP-DEPENDENT DNA HELICASE Q1"/>
    <property type="match status" value="1"/>
</dbReference>
<comment type="similarity">
    <text evidence="1">Belongs to the helicase family. RecQ subfamily.</text>
</comment>
<keyword evidence="3" id="KW-0067">ATP-binding</keyword>
<dbReference type="GO" id="GO:0016787">
    <property type="term" value="F:hydrolase activity"/>
    <property type="evidence" value="ECO:0007669"/>
    <property type="project" value="UniProtKB-KW"/>
</dbReference>
<dbReference type="GO" id="GO:0009378">
    <property type="term" value="F:four-way junction helicase activity"/>
    <property type="evidence" value="ECO:0007669"/>
    <property type="project" value="TreeGrafter"/>
</dbReference>
<evidence type="ECO:0000256" key="4">
    <source>
        <dbReference type="ARBA" id="ARBA00023125"/>
    </source>
</evidence>
<dbReference type="GO" id="GO:0005694">
    <property type="term" value="C:chromosome"/>
    <property type="evidence" value="ECO:0007669"/>
    <property type="project" value="TreeGrafter"/>
</dbReference>
<organism evidence="10 11">
    <name type="scientific">Dendrothele bispora (strain CBS 962.96)</name>
    <dbReference type="NCBI Taxonomy" id="1314807"/>
    <lineage>
        <taxon>Eukaryota</taxon>
        <taxon>Fungi</taxon>
        <taxon>Dikarya</taxon>
        <taxon>Basidiomycota</taxon>
        <taxon>Agaricomycotina</taxon>
        <taxon>Agaricomycetes</taxon>
        <taxon>Agaricomycetidae</taxon>
        <taxon>Agaricales</taxon>
        <taxon>Agaricales incertae sedis</taxon>
        <taxon>Dendrothele</taxon>
    </lineage>
</organism>
<dbReference type="Pfam" id="PF00271">
    <property type="entry name" value="Helicase_C"/>
    <property type="match status" value="1"/>
</dbReference>
<evidence type="ECO:0000256" key="7">
    <source>
        <dbReference type="ARBA" id="ARBA00034808"/>
    </source>
</evidence>
<dbReference type="GO" id="GO:0000724">
    <property type="term" value="P:double-strand break repair via homologous recombination"/>
    <property type="evidence" value="ECO:0007669"/>
    <property type="project" value="TreeGrafter"/>
</dbReference>
<dbReference type="Gene3D" id="3.40.50.300">
    <property type="entry name" value="P-loop containing nucleotide triphosphate hydrolases"/>
    <property type="match status" value="2"/>
</dbReference>
<dbReference type="GO" id="GO:0003677">
    <property type="term" value="F:DNA binding"/>
    <property type="evidence" value="ECO:0007669"/>
    <property type="project" value="UniProtKB-KW"/>
</dbReference>
<dbReference type="AlphaFoldDB" id="A0A4S8LSK4"/>
<evidence type="ECO:0000259" key="8">
    <source>
        <dbReference type="PROSITE" id="PS51192"/>
    </source>
</evidence>
<dbReference type="GO" id="GO:0005524">
    <property type="term" value="F:ATP binding"/>
    <property type="evidence" value="ECO:0007669"/>
    <property type="project" value="UniProtKB-KW"/>
</dbReference>
<dbReference type="PANTHER" id="PTHR13710">
    <property type="entry name" value="DNA HELICASE RECQ FAMILY MEMBER"/>
    <property type="match status" value="1"/>
</dbReference>
<evidence type="ECO:0000259" key="9">
    <source>
        <dbReference type="PROSITE" id="PS51194"/>
    </source>
</evidence>
<accession>A0A4S8LSK4</accession>
<comment type="catalytic activity">
    <reaction evidence="6">
        <text>Couples ATP hydrolysis with the unwinding of duplex DNA by translocating in the 3'-5' direction.</text>
        <dbReference type="EC" id="5.6.2.4"/>
    </reaction>
</comment>
<dbReference type="InterPro" id="IPR027417">
    <property type="entry name" value="P-loop_NTPase"/>
</dbReference>
<dbReference type="SMART" id="SM00487">
    <property type="entry name" value="DEXDc"/>
    <property type="match status" value="1"/>
</dbReference>
<dbReference type="EC" id="5.6.2.4" evidence="7"/>
<dbReference type="PROSITE" id="PS51192">
    <property type="entry name" value="HELICASE_ATP_BIND_1"/>
    <property type="match status" value="1"/>
</dbReference>
<dbReference type="CDD" id="cd18785">
    <property type="entry name" value="SF2_C"/>
    <property type="match status" value="1"/>
</dbReference>
<keyword evidence="5" id="KW-0413">Isomerase</keyword>
<dbReference type="PROSITE" id="PS51194">
    <property type="entry name" value="HELICASE_CTER"/>
    <property type="match status" value="1"/>
</dbReference>
<evidence type="ECO:0000256" key="3">
    <source>
        <dbReference type="ARBA" id="ARBA00022840"/>
    </source>
</evidence>
<dbReference type="SMART" id="SM00490">
    <property type="entry name" value="HELICc"/>
    <property type="match status" value="1"/>
</dbReference>
<evidence type="ECO:0000313" key="10">
    <source>
        <dbReference type="EMBL" id="THU92489.1"/>
    </source>
</evidence>
<dbReference type="InterPro" id="IPR011545">
    <property type="entry name" value="DEAD/DEAH_box_helicase_dom"/>
</dbReference>
<gene>
    <name evidence="10" type="ORF">K435DRAFT_672008</name>
</gene>
<feature type="domain" description="Helicase ATP-binding" evidence="8">
    <location>
        <begin position="35"/>
        <end position="216"/>
    </location>
</feature>
<dbReference type="InterPro" id="IPR001650">
    <property type="entry name" value="Helicase_C-like"/>
</dbReference>
<evidence type="ECO:0000313" key="11">
    <source>
        <dbReference type="Proteomes" id="UP000297245"/>
    </source>
</evidence>
<protein>
    <recommendedName>
        <fullName evidence="7">DNA 3'-5' helicase</fullName>
        <ecNumber evidence="7">5.6.2.4</ecNumber>
    </recommendedName>
</protein>
<proteinExistence type="inferred from homology"/>
<evidence type="ECO:0000256" key="5">
    <source>
        <dbReference type="ARBA" id="ARBA00023235"/>
    </source>
</evidence>
<dbReference type="InterPro" id="IPR014001">
    <property type="entry name" value="Helicase_ATP-bd"/>
</dbReference>
<dbReference type="Pfam" id="PF00270">
    <property type="entry name" value="DEAD"/>
    <property type="match status" value="1"/>
</dbReference>
<dbReference type="SUPFAM" id="SSF52540">
    <property type="entry name" value="P-loop containing nucleoside triphosphate hydrolases"/>
    <property type="match status" value="1"/>
</dbReference>
<reference evidence="10 11" key="1">
    <citation type="journal article" date="2019" name="Nat. Ecol. Evol.">
        <title>Megaphylogeny resolves global patterns of mushroom evolution.</title>
        <authorList>
            <person name="Varga T."/>
            <person name="Krizsan K."/>
            <person name="Foldi C."/>
            <person name="Dima B."/>
            <person name="Sanchez-Garcia M."/>
            <person name="Sanchez-Ramirez S."/>
            <person name="Szollosi G.J."/>
            <person name="Szarkandi J.G."/>
            <person name="Papp V."/>
            <person name="Albert L."/>
            <person name="Andreopoulos W."/>
            <person name="Angelini C."/>
            <person name="Antonin V."/>
            <person name="Barry K.W."/>
            <person name="Bougher N.L."/>
            <person name="Buchanan P."/>
            <person name="Buyck B."/>
            <person name="Bense V."/>
            <person name="Catcheside P."/>
            <person name="Chovatia M."/>
            <person name="Cooper J."/>
            <person name="Damon W."/>
            <person name="Desjardin D."/>
            <person name="Finy P."/>
            <person name="Geml J."/>
            <person name="Haridas S."/>
            <person name="Hughes K."/>
            <person name="Justo A."/>
            <person name="Karasinski D."/>
            <person name="Kautmanova I."/>
            <person name="Kiss B."/>
            <person name="Kocsube S."/>
            <person name="Kotiranta H."/>
            <person name="LaButti K.M."/>
            <person name="Lechner B.E."/>
            <person name="Liimatainen K."/>
            <person name="Lipzen A."/>
            <person name="Lukacs Z."/>
            <person name="Mihaltcheva S."/>
            <person name="Morgado L.N."/>
            <person name="Niskanen T."/>
            <person name="Noordeloos M.E."/>
            <person name="Ohm R.A."/>
            <person name="Ortiz-Santana B."/>
            <person name="Ovrebo C."/>
            <person name="Racz N."/>
            <person name="Riley R."/>
            <person name="Savchenko A."/>
            <person name="Shiryaev A."/>
            <person name="Soop K."/>
            <person name="Spirin V."/>
            <person name="Szebenyi C."/>
            <person name="Tomsovsky M."/>
            <person name="Tulloss R.E."/>
            <person name="Uehling J."/>
            <person name="Grigoriev I.V."/>
            <person name="Vagvolgyi C."/>
            <person name="Papp T."/>
            <person name="Martin F.M."/>
            <person name="Miettinen O."/>
            <person name="Hibbett D.S."/>
            <person name="Nagy L.G."/>
        </authorList>
    </citation>
    <scope>NUCLEOTIDE SEQUENCE [LARGE SCALE GENOMIC DNA]</scope>
    <source>
        <strain evidence="10 11">CBS 962.96</strain>
    </source>
</reference>
<keyword evidence="11" id="KW-1185">Reference proteome</keyword>
<evidence type="ECO:0000256" key="1">
    <source>
        <dbReference type="ARBA" id="ARBA00005446"/>
    </source>
</evidence>
<dbReference type="Proteomes" id="UP000297245">
    <property type="component" value="Unassembled WGS sequence"/>
</dbReference>
<keyword evidence="2" id="KW-0547">Nucleotide-binding</keyword>
<evidence type="ECO:0000256" key="6">
    <source>
        <dbReference type="ARBA" id="ARBA00034617"/>
    </source>
</evidence>
<dbReference type="GO" id="GO:0043138">
    <property type="term" value="F:3'-5' DNA helicase activity"/>
    <property type="evidence" value="ECO:0007669"/>
    <property type="project" value="UniProtKB-EC"/>
</dbReference>
<keyword evidence="10" id="KW-0378">Hydrolase</keyword>
<name>A0A4S8LSK4_DENBC</name>
<evidence type="ECO:0000256" key="2">
    <source>
        <dbReference type="ARBA" id="ARBA00022741"/>
    </source>
</evidence>
<dbReference type="EMBL" id="ML179277">
    <property type="protein sequence ID" value="THU92489.1"/>
    <property type="molecule type" value="Genomic_DNA"/>
</dbReference>
<dbReference type="OrthoDB" id="3260945at2759"/>
<dbReference type="GO" id="GO:0005737">
    <property type="term" value="C:cytoplasm"/>
    <property type="evidence" value="ECO:0007669"/>
    <property type="project" value="TreeGrafter"/>
</dbReference>
<feature type="domain" description="Helicase C-terminal" evidence="9">
    <location>
        <begin position="240"/>
        <end position="390"/>
    </location>
</feature>
<keyword evidence="4" id="KW-0238">DNA-binding</keyword>
<sequence>MLHWKDKTGLETIKLIVQQCTSFPNGLYSYQLPLIAKILDGEDVLCIAATGDGKSALFAIPIVILREYNTNYHLYPQGFPTRAHPFGIVITPTKGLANTFVYQLRRDFGLSVLSYNHETISRLQRNKVNFISGILECREWDLICLDPEHLTGKDWRAITDCEFFLSNLLQCTIDEVHLVDEWGRDFRIAFRIIGKFIRGRFPTHVSIVGLTATLLPGAPTTSICKSLGFYRNGFTLFRHSFPDLLSLLNQNCKTVISCQSMDVLYRVLVFLVRCLPINVNPFLRIRPYHALLPAEYNQETIQLMENDPGFMVIVSTVALSFGISIPTVLDNIGIDFPATICTWVQEKGRAGRNHNTIARGITFVTKQTKAAAQKSMQYIIHFILLSLNLL</sequence>